<dbReference type="Proteomes" id="UP000054874">
    <property type="component" value="Unassembled WGS sequence"/>
</dbReference>
<proteinExistence type="predicted"/>
<accession>A0A0V8QBN1</accession>
<dbReference type="AlphaFoldDB" id="A0A0V8QBN1"/>
<dbReference type="RefSeq" id="WP_058353854.1">
    <property type="nucleotide sequence ID" value="NZ_CABMMD010000196.1"/>
</dbReference>
<sequence length="209" mass="23565">MERKVLTHEELMTMLEQAGSNGGSSLNMRSEALQSKKKKRYIPRIKRELRKVSRLLLPIDLAIPFNPVTGQSEPDGFNAGNCYRPPISATSSALVLKEMAQTNEALRATLMKRAGVTEWDTSDAKTLTKQDWVIFKKYRVPRIFTIPAIHVNIPALSNSQFGVDYLSNVERDSDGGVVGDYPMILKINKLFRDIAFGIKRKSFYLKTSL</sequence>
<evidence type="ECO:0000313" key="2">
    <source>
        <dbReference type="Proteomes" id="UP000054874"/>
    </source>
</evidence>
<comment type="caution">
    <text evidence="1">The sequence shown here is derived from an EMBL/GenBank/DDBJ whole genome shotgun (WGS) entry which is preliminary data.</text>
</comment>
<dbReference type="OrthoDB" id="10014823at2"/>
<dbReference type="STRING" id="290052.ASU35_14910"/>
<reference evidence="1 2" key="1">
    <citation type="submission" date="2015-11" db="EMBL/GenBank/DDBJ databases">
        <title>Butyribacter intestini gen. nov., sp. nov., a butyric acid-producing bacterium of the family Lachnospiraceae isolated from the human faeces.</title>
        <authorList>
            <person name="Zou Y."/>
            <person name="Xue W."/>
            <person name="Luo G."/>
            <person name="Lv M."/>
        </authorList>
    </citation>
    <scope>NUCLEOTIDE SEQUENCE [LARGE SCALE GENOMIC DNA]</scope>
    <source>
        <strain evidence="1 2">ACET-33324</strain>
    </source>
</reference>
<evidence type="ECO:0000313" key="1">
    <source>
        <dbReference type="EMBL" id="KSV57900.1"/>
    </source>
</evidence>
<gene>
    <name evidence="1" type="ORF">ASU35_14910</name>
</gene>
<protein>
    <submittedName>
        <fullName evidence="1">Uncharacterized protein</fullName>
    </submittedName>
</protein>
<keyword evidence="2" id="KW-1185">Reference proteome</keyword>
<organism evidence="1 2">
    <name type="scientific">Acetivibrio ethanolgignens</name>
    <dbReference type="NCBI Taxonomy" id="290052"/>
    <lineage>
        <taxon>Bacteria</taxon>
        <taxon>Bacillati</taxon>
        <taxon>Bacillota</taxon>
        <taxon>Clostridia</taxon>
        <taxon>Eubacteriales</taxon>
        <taxon>Oscillospiraceae</taxon>
        <taxon>Acetivibrio</taxon>
    </lineage>
</organism>
<name>A0A0V8QBN1_9FIRM</name>
<dbReference type="EMBL" id="LNAM01000196">
    <property type="protein sequence ID" value="KSV57900.1"/>
    <property type="molecule type" value="Genomic_DNA"/>
</dbReference>